<name>A0A6J6MD05_9ZZZZ</name>
<protein>
    <submittedName>
        <fullName evidence="2">Unannotated protein</fullName>
    </submittedName>
</protein>
<dbReference type="EMBL" id="CAEZWO010000159">
    <property type="protein sequence ID" value="CAB4671806.1"/>
    <property type="molecule type" value="Genomic_DNA"/>
</dbReference>
<feature type="transmembrane region" description="Helical" evidence="1">
    <location>
        <begin position="12"/>
        <end position="36"/>
    </location>
</feature>
<feature type="transmembrane region" description="Helical" evidence="1">
    <location>
        <begin position="71"/>
        <end position="89"/>
    </location>
</feature>
<accession>A0A6J6MD05</accession>
<feature type="transmembrane region" description="Helical" evidence="1">
    <location>
        <begin position="200"/>
        <end position="222"/>
    </location>
</feature>
<feature type="transmembrane region" description="Helical" evidence="1">
    <location>
        <begin position="303"/>
        <end position="322"/>
    </location>
</feature>
<feature type="transmembrane region" description="Helical" evidence="1">
    <location>
        <begin position="334"/>
        <end position="355"/>
    </location>
</feature>
<sequence>MFQRVLWVSLTQALRSVFILVLPIAFISLFAWATAGSSNGNTADPMRATMWIWLAAHHIPFHLVLPPGGESGLLSYLPVGALIFPLLSIRNGFKRACDRIDSDQQTRQLARVLFALTYAGVSLSISWFSATAAITPNLYWTPAIAVALVWVATVSNKIKVNRAEISSRSMALSVIAILFGASSLVFGLGLFFHLKSVQNLTIVLQPGFVGGILLLLLNVLYLPNAVIATLSYLVGPGFAVGTNTLVSPLTHRLSEIPALPLLGGLPTGRHPLVLLSIMGVVALGAFIYNLTITQRSRVTVQSFLLTSLGITALAILGSGSLLTNALRSVGVSPWQLPLAIAMEIALGIFLAIIIPRISEFIPGRRSG</sequence>
<feature type="transmembrane region" description="Helical" evidence="1">
    <location>
        <begin position="229"/>
        <end position="250"/>
    </location>
</feature>
<keyword evidence="1" id="KW-0812">Transmembrane</keyword>
<dbReference type="InterPro" id="IPR045931">
    <property type="entry name" value="DUF6350"/>
</dbReference>
<dbReference type="Pfam" id="PF19877">
    <property type="entry name" value="DUF6350"/>
    <property type="match status" value="1"/>
</dbReference>
<keyword evidence="1" id="KW-0472">Membrane</keyword>
<evidence type="ECO:0000313" key="2">
    <source>
        <dbReference type="EMBL" id="CAB4671806.1"/>
    </source>
</evidence>
<feature type="transmembrane region" description="Helical" evidence="1">
    <location>
        <begin position="139"/>
        <end position="158"/>
    </location>
</feature>
<keyword evidence="1" id="KW-1133">Transmembrane helix</keyword>
<feature type="transmembrane region" description="Helical" evidence="1">
    <location>
        <begin position="270"/>
        <end position="291"/>
    </location>
</feature>
<proteinExistence type="predicted"/>
<organism evidence="2">
    <name type="scientific">freshwater metagenome</name>
    <dbReference type="NCBI Taxonomy" id="449393"/>
    <lineage>
        <taxon>unclassified sequences</taxon>
        <taxon>metagenomes</taxon>
        <taxon>ecological metagenomes</taxon>
    </lineage>
</organism>
<gene>
    <name evidence="2" type="ORF">UFOPK2254_01299</name>
</gene>
<evidence type="ECO:0000256" key="1">
    <source>
        <dbReference type="SAM" id="Phobius"/>
    </source>
</evidence>
<feature type="transmembrane region" description="Helical" evidence="1">
    <location>
        <begin position="109"/>
        <end position="133"/>
    </location>
</feature>
<reference evidence="2" key="1">
    <citation type="submission" date="2020-05" db="EMBL/GenBank/DDBJ databases">
        <authorList>
            <person name="Chiriac C."/>
            <person name="Salcher M."/>
            <person name="Ghai R."/>
            <person name="Kavagutti S V."/>
        </authorList>
    </citation>
    <scope>NUCLEOTIDE SEQUENCE</scope>
</reference>
<feature type="transmembrane region" description="Helical" evidence="1">
    <location>
        <begin position="170"/>
        <end position="194"/>
    </location>
</feature>
<dbReference type="AlphaFoldDB" id="A0A6J6MD05"/>